<evidence type="ECO:0000313" key="3">
    <source>
        <dbReference type="Proteomes" id="UP000007431"/>
    </source>
</evidence>
<sequence length="231" mass="25032">MSNERSASRGHEFTSSGRGGLGNIHRASEEVPVYDGPDDFSATRGREPIPAHAKEVFSTGRGGAGNMRSPSRASREVSEGNEAREREILRAAEERGRDMPHSTGRGGLGNISRSRSREPESLVSRSRSREPVRSTGRGGFGNMVSGEGPLSSETLHEEDEERKSHSLPEETHATGRGGFGNITHSPAPPVEHIHPQHHDSESHGRGGAGNITHDRPKEHHGISSFFHHNKS</sequence>
<dbReference type="InParanoid" id="D8PND1"/>
<name>D8PND1_SCHCM</name>
<feature type="compositionally biased region" description="Basic and acidic residues" evidence="1">
    <location>
        <begin position="1"/>
        <end position="12"/>
    </location>
</feature>
<protein>
    <submittedName>
        <fullName evidence="2">Uncharacterized protein</fullName>
    </submittedName>
</protein>
<dbReference type="RefSeq" id="XP_003037781.1">
    <property type="nucleotide sequence ID" value="XM_003037735.1"/>
</dbReference>
<evidence type="ECO:0000256" key="1">
    <source>
        <dbReference type="SAM" id="MobiDB-lite"/>
    </source>
</evidence>
<reference evidence="2 3" key="1">
    <citation type="journal article" date="2010" name="Nat. Biotechnol.">
        <title>Genome sequence of the model mushroom Schizophyllum commune.</title>
        <authorList>
            <person name="Ohm R.A."/>
            <person name="de Jong J.F."/>
            <person name="Lugones L.G."/>
            <person name="Aerts A."/>
            <person name="Kothe E."/>
            <person name="Stajich J.E."/>
            <person name="de Vries R.P."/>
            <person name="Record E."/>
            <person name="Levasseur A."/>
            <person name="Baker S.E."/>
            <person name="Bartholomew K.A."/>
            <person name="Coutinho P.M."/>
            <person name="Erdmann S."/>
            <person name="Fowler T.J."/>
            <person name="Gathman A.C."/>
            <person name="Lombard V."/>
            <person name="Henrissat B."/>
            <person name="Knabe N."/>
            <person name="Kuees U."/>
            <person name="Lilly W.W."/>
            <person name="Lindquist E."/>
            <person name="Lucas S."/>
            <person name="Magnuson J.K."/>
            <person name="Piumi F."/>
            <person name="Raudaskoski M."/>
            <person name="Salamov A."/>
            <person name="Schmutz J."/>
            <person name="Schwarze F.W.M.R."/>
            <person name="vanKuyk P.A."/>
            <person name="Horton J.S."/>
            <person name="Grigoriev I.V."/>
            <person name="Woesten H.A.B."/>
        </authorList>
    </citation>
    <scope>NUCLEOTIDE SEQUENCE [LARGE SCALE GENOMIC DNA]</scope>
    <source>
        <strain evidence="3">H4-8 / FGSC 9210</strain>
    </source>
</reference>
<dbReference type="HOGENOM" id="CLU_073637_0_0_1"/>
<dbReference type="VEuPathDB" id="FungiDB:SCHCODRAFT_02621006"/>
<dbReference type="GeneID" id="9595092"/>
<dbReference type="OrthoDB" id="2537432at2759"/>
<keyword evidence="3" id="KW-1185">Reference proteome</keyword>
<feature type="compositionally biased region" description="Basic and acidic residues" evidence="1">
    <location>
        <begin position="73"/>
        <end position="100"/>
    </location>
</feature>
<feature type="region of interest" description="Disordered" evidence="1">
    <location>
        <begin position="1"/>
        <end position="231"/>
    </location>
</feature>
<dbReference type="Pfam" id="PF12223">
    <property type="entry name" value="DUF3602"/>
    <property type="match status" value="2"/>
</dbReference>
<dbReference type="AlphaFoldDB" id="D8PND1"/>
<gene>
    <name evidence="2" type="ORF">SCHCODRAFT_80165</name>
</gene>
<evidence type="ECO:0000313" key="2">
    <source>
        <dbReference type="EMBL" id="EFJ02879.1"/>
    </source>
</evidence>
<organism evidence="3">
    <name type="scientific">Schizophyllum commune (strain H4-8 / FGSC 9210)</name>
    <name type="common">Split gill fungus</name>
    <dbReference type="NCBI Taxonomy" id="578458"/>
    <lineage>
        <taxon>Eukaryota</taxon>
        <taxon>Fungi</taxon>
        <taxon>Dikarya</taxon>
        <taxon>Basidiomycota</taxon>
        <taxon>Agaricomycotina</taxon>
        <taxon>Agaricomycetes</taxon>
        <taxon>Agaricomycetidae</taxon>
        <taxon>Agaricales</taxon>
        <taxon>Schizophyllaceae</taxon>
        <taxon>Schizophyllum</taxon>
    </lineage>
</organism>
<dbReference type="PANTHER" id="PTHR34693">
    <property type="entry name" value="PROTEIN PAR32"/>
    <property type="match status" value="1"/>
</dbReference>
<dbReference type="KEGG" id="scm:SCHCO_02621006"/>
<feature type="compositionally biased region" description="Basic and acidic residues" evidence="1">
    <location>
        <begin position="44"/>
        <end position="55"/>
    </location>
</feature>
<dbReference type="Proteomes" id="UP000007431">
    <property type="component" value="Unassembled WGS sequence"/>
</dbReference>
<dbReference type="PANTHER" id="PTHR34693:SF1">
    <property type="entry name" value="PROTEIN PAR32"/>
    <property type="match status" value="1"/>
</dbReference>
<proteinExistence type="predicted"/>
<feature type="compositionally biased region" description="Basic and acidic residues" evidence="1">
    <location>
        <begin position="191"/>
        <end position="204"/>
    </location>
</feature>
<dbReference type="InterPro" id="IPR022024">
    <property type="entry name" value="DUF3602"/>
</dbReference>
<accession>D8PND1</accession>
<dbReference type="eggNOG" id="ENOG502SB46">
    <property type="taxonomic scope" value="Eukaryota"/>
</dbReference>
<dbReference type="InterPro" id="IPR053203">
    <property type="entry name" value="Cisplatin_resist-associated"/>
</dbReference>
<feature type="compositionally biased region" description="Basic and acidic residues" evidence="1">
    <location>
        <begin position="161"/>
        <end position="173"/>
    </location>
</feature>
<feature type="compositionally biased region" description="Basic and acidic residues" evidence="1">
    <location>
        <begin position="212"/>
        <end position="221"/>
    </location>
</feature>
<dbReference type="OMA" id="VILHQHH"/>
<dbReference type="EMBL" id="GL377302">
    <property type="protein sequence ID" value="EFJ02879.1"/>
    <property type="molecule type" value="Genomic_DNA"/>
</dbReference>